<evidence type="ECO:0000313" key="1">
    <source>
        <dbReference type="EMBL" id="DAE09992.1"/>
    </source>
</evidence>
<sequence>MMMLTQRLPVRPIPELCRLNYDRFCKVCWRMKLLPVSVLCKFSDSIYCFLLHN</sequence>
<protein>
    <submittedName>
        <fullName evidence="1">Uncharacterized protein</fullName>
    </submittedName>
</protein>
<reference evidence="1" key="1">
    <citation type="journal article" date="2021" name="Proc. Natl. Acad. Sci. U.S.A.">
        <title>A Catalog of Tens of Thousands of Viruses from Human Metagenomes Reveals Hidden Associations with Chronic Diseases.</title>
        <authorList>
            <person name="Tisza M.J."/>
            <person name="Buck C.B."/>
        </authorList>
    </citation>
    <scope>NUCLEOTIDE SEQUENCE</scope>
    <source>
        <strain evidence="1">Ct4Rk11</strain>
    </source>
</reference>
<proteinExistence type="predicted"/>
<name>A0A8S5PTF9_9CAUD</name>
<organism evidence="1">
    <name type="scientific">Siphoviridae sp. ct4Rk11</name>
    <dbReference type="NCBI Taxonomy" id="2825330"/>
    <lineage>
        <taxon>Viruses</taxon>
        <taxon>Duplodnaviria</taxon>
        <taxon>Heunggongvirae</taxon>
        <taxon>Uroviricota</taxon>
        <taxon>Caudoviricetes</taxon>
    </lineage>
</organism>
<dbReference type="EMBL" id="BK015500">
    <property type="protein sequence ID" value="DAE09992.1"/>
    <property type="molecule type" value="Genomic_DNA"/>
</dbReference>
<accession>A0A8S5PTF9</accession>